<dbReference type="SUPFAM" id="SSF53822">
    <property type="entry name" value="Periplasmic binding protein-like I"/>
    <property type="match status" value="1"/>
</dbReference>
<dbReference type="InterPro" id="IPR046335">
    <property type="entry name" value="LacI/GalR-like_sensor"/>
</dbReference>
<evidence type="ECO:0000313" key="7">
    <source>
        <dbReference type="Proteomes" id="UP000268652"/>
    </source>
</evidence>
<dbReference type="Pfam" id="PF13377">
    <property type="entry name" value="Peripla_BP_3"/>
    <property type="match status" value="1"/>
</dbReference>
<dbReference type="InterPro" id="IPR000524">
    <property type="entry name" value="Tscrpt_reg_HTH_GntR"/>
</dbReference>
<dbReference type="PANTHER" id="PTHR30146:SF155">
    <property type="entry name" value="ALANINE RACEMASE"/>
    <property type="match status" value="1"/>
</dbReference>
<dbReference type="InterPro" id="IPR036388">
    <property type="entry name" value="WH-like_DNA-bd_sf"/>
</dbReference>
<keyword evidence="1" id="KW-0805">Transcription regulation</keyword>
<dbReference type="OrthoDB" id="3252280at2"/>
<keyword evidence="3" id="KW-0804">Transcription</keyword>
<comment type="caution">
    <text evidence="5">The sequence shown here is derived from an EMBL/GenBank/DDBJ whole genome shotgun (WGS) entry which is preliminary data.</text>
</comment>
<dbReference type="Gene3D" id="3.40.50.2300">
    <property type="match status" value="2"/>
</dbReference>
<dbReference type="PRINTS" id="PR00037">
    <property type="entry name" value="HTHLACR"/>
</dbReference>
<evidence type="ECO:0000259" key="4">
    <source>
        <dbReference type="PROSITE" id="PS51000"/>
    </source>
</evidence>
<dbReference type="SMART" id="SM00420">
    <property type="entry name" value="HTH_DEOR"/>
    <property type="match status" value="1"/>
</dbReference>
<gene>
    <name evidence="6" type="ORF">D7318_22955</name>
    <name evidence="5" type="ORF">D7319_23755</name>
</gene>
<evidence type="ECO:0000256" key="2">
    <source>
        <dbReference type="ARBA" id="ARBA00023125"/>
    </source>
</evidence>
<dbReference type="InterPro" id="IPR018356">
    <property type="entry name" value="Tscrpt_reg_HTH_DeoR_CS"/>
</dbReference>
<keyword evidence="7" id="KW-1185">Reference proteome</keyword>
<evidence type="ECO:0000313" key="8">
    <source>
        <dbReference type="Proteomes" id="UP000275024"/>
    </source>
</evidence>
<dbReference type="Proteomes" id="UP000275024">
    <property type="component" value="Unassembled WGS sequence"/>
</dbReference>
<dbReference type="SUPFAM" id="SSF46785">
    <property type="entry name" value="Winged helix' DNA-binding domain"/>
    <property type="match status" value="1"/>
</dbReference>
<name>A0A3A9WIP7_9ACTN</name>
<dbReference type="Gene3D" id="1.10.10.10">
    <property type="entry name" value="Winged helix-like DNA-binding domain superfamily/Winged helix DNA-binding domain"/>
    <property type="match status" value="1"/>
</dbReference>
<dbReference type="GO" id="GO:0000976">
    <property type="term" value="F:transcription cis-regulatory region binding"/>
    <property type="evidence" value="ECO:0007669"/>
    <property type="project" value="TreeGrafter"/>
</dbReference>
<dbReference type="PROSITE" id="PS51000">
    <property type="entry name" value="HTH_DEOR_2"/>
    <property type="match status" value="1"/>
</dbReference>
<protein>
    <submittedName>
        <fullName evidence="5">DeoR family transcriptional regulator</fullName>
    </submittedName>
</protein>
<dbReference type="CDD" id="cd06267">
    <property type="entry name" value="PBP1_LacI_sugar_binding-like"/>
    <property type="match status" value="1"/>
</dbReference>
<accession>A0A3A9WIP7</accession>
<feature type="domain" description="HTH deoR-type" evidence="4">
    <location>
        <begin position="6"/>
        <end position="61"/>
    </location>
</feature>
<evidence type="ECO:0000256" key="1">
    <source>
        <dbReference type="ARBA" id="ARBA00023015"/>
    </source>
</evidence>
<dbReference type="AlphaFoldDB" id="A0A3A9WIP7"/>
<keyword evidence="2" id="KW-0238">DNA-binding</keyword>
<evidence type="ECO:0000313" key="6">
    <source>
        <dbReference type="EMBL" id="RKN17715.1"/>
    </source>
</evidence>
<evidence type="ECO:0000313" key="5">
    <source>
        <dbReference type="EMBL" id="RKN05977.1"/>
    </source>
</evidence>
<sequence length="373" mass="38958">MTDMLATERHGLLVKELEASGVLKITELAARLGVSRATIRRDLMDLEAAGLVTRVRGGAVLAASEAVERSAGVAGVAGAATEPTAGTGPQVLGLLVPAATHYYPSVVAGVRAVAATRGARVVISLTDYAQTRDLDALDELNASSATGLLIASADGHHPPRGALDRLRARGLPFVLLERQPDDGFAPSEFVASDHRQGAFAAVRHLVNLGHDKVGLFTNGGPTAPLIREGYEAAVRLLPLAPSSPAVDSGSPVLGSTRAAATYDRFLAECRATGTRAALVHSDHDAIELMRRMRAQGLGVPDDLALVAYEDEIASLADVPLTAVAPYKRELGEEAARLLLDRLASPAPGAVPVRQLFLQPRLVVRASCGAADRL</sequence>
<dbReference type="EMBL" id="RBDX01000023">
    <property type="protein sequence ID" value="RKN05977.1"/>
    <property type="molecule type" value="Genomic_DNA"/>
</dbReference>
<dbReference type="InterPro" id="IPR028082">
    <property type="entry name" value="Peripla_BP_I"/>
</dbReference>
<proteinExistence type="predicted"/>
<dbReference type="EMBL" id="RBDY01000021">
    <property type="protein sequence ID" value="RKN17715.1"/>
    <property type="molecule type" value="Genomic_DNA"/>
</dbReference>
<dbReference type="GO" id="GO:0003700">
    <property type="term" value="F:DNA-binding transcription factor activity"/>
    <property type="evidence" value="ECO:0007669"/>
    <property type="project" value="InterPro"/>
</dbReference>
<reference evidence="7 8" key="1">
    <citation type="submission" date="2018-09" db="EMBL/GenBank/DDBJ databases">
        <title>Streptomyces sp. nov. DS1-2, an endophytic actinomycete isolated from roots of Dendrobium scabrilingue.</title>
        <authorList>
            <person name="Kuncharoen N."/>
            <person name="Kudo T."/>
            <person name="Ohkuma M."/>
            <person name="Yuki M."/>
            <person name="Tanasupawat S."/>
        </authorList>
    </citation>
    <scope>NUCLEOTIDE SEQUENCE [LARGE SCALE GENOMIC DNA]</scope>
    <source>
        <strain evidence="5 8">AZ1-7</strain>
        <strain evidence="6 7">DS1-2</strain>
    </source>
</reference>
<dbReference type="RefSeq" id="WP_120699074.1">
    <property type="nucleotide sequence ID" value="NZ_RBDX01000023.1"/>
</dbReference>
<dbReference type="Proteomes" id="UP000268652">
    <property type="component" value="Unassembled WGS sequence"/>
</dbReference>
<dbReference type="Pfam" id="PF08220">
    <property type="entry name" value="HTH_DeoR"/>
    <property type="match status" value="1"/>
</dbReference>
<evidence type="ECO:0000256" key="3">
    <source>
        <dbReference type="ARBA" id="ARBA00023163"/>
    </source>
</evidence>
<organism evidence="5 8">
    <name type="scientific">Streptomyces radicis</name>
    <dbReference type="NCBI Taxonomy" id="1750517"/>
    <lineage>
        <taxon>Bacteria</taxon>
        <taxon>Bacillati</taxon>
        <taxon>Actinomycetota</taxon>
        <taxon>Actinomycetes</taxon>
        <taxon>Kitasatosporales</taxon>
        <taxon>Streptomycetaceae</taxon>
        <taxon>Streptomyces</taxon>
    </lineage>
</organism>
<dbReference type="InterPro" id="IPR036390">
    <property type="entry name" value="WH_DNA-bd_sf"/>
</dbReference>
<dbReference type="PROSITE" id="PS00894">
    <property type="entry name" value="HTH_DEOR_1"/>
    <property type="match status" value="1"/>
</dbReference>
<dbReference type="InterPro" id="IPR001034">
    <property type="entry name" value="DeoR_HTH"/>
</dbReference>
<dbReference type="PRINTS" id="PR00035">
    <property type="entry name" value="HTHGNTR"/>
</dbReference>
<dbReference type="PANTHER" id="PTHR30146">
    <property type="entry name" value="LACI-RELATED TRANSCRIPTIONAL REPRESSOR"/>
    <property type="match status" value="1"/>
</dbReference>